<accession>A0A2S2R4S9</accession>
<proteinExistence type="predicted"/>
<protein>
    <submittedName>
        <fullName evidence="1">Uncharacterized protein</fullName>
    </submittedName>
</protein>
<name>A0A2S2R4S9_9HEMI</name>
<evidence type="ECO:0000313" key="1">
    <source>
        <dbReference type="EMBL" id="MBY84995.1"/>
    </source>
</evidence>
<sequence>MYLHAFINTHTRASARTYAYCFTHVKEYVCVYGVRARAERGNTITTIVCVCVCVCVCFHCLRKRTRGLFSPPFVLYVYVYLRPAHKSLRGVYVYNTRFTYP</sequence>
<dbReference type="AlphaFoldDB" id="A0A2S2R4S9"/>
<reference evidence="1" key="1">
    <citation type="submission" date="2018-04" db="EMBL/GenBank/DDBJ databases">
        <title>Transcriptome assembly of Sipha flava.</title>
        <authorList>
            <person name="Scully E.D."/>
            <person name="Geib S.M."/>
            <person name="Palmer N.A."/>
            <person name="Koch K."/>
            <person name="Bradshaw J."/>
            <person name="Heng-Moss T."/>
            <person name="Sarath G."/>
        </authorList>
    </citation>
    <scope>NUCLEOTIDE SEQUENCE</scope>
</reference>
<organism evidence="1">
    <name type="scientific">Sipha flava</name>
    <name type="common">yellow sugarcane aphid</name>
    <dbReference type="NCBI Taxonomy" id="143950"/>
    <lineage>
        <taxon>Eukaryota</taxon>
        <taxon>Metazoa</taxon>
        <taxon>Ecdysozoa</taxon>
        <taxon>Arthropoda</taxon>
        <taxon>Hexapoda</taxon>
        <taxon>Insecta</taxon>
        <taxon>Pterygota</taxon>
        <taxon>Neoptera</taxon>
        <taxon>Paraneoptera</taxon>
        <taxon>Hemiptera</taxon>
        <taxon>Sternorrhyncha</taxon>
        <taxon>Aphidomorpha</taxon>
        <taxon>Aphidoidea</taxon>
        <taxon>Aphididae</taxon>
        <taxon>Sipha</taxon>
    </lineage>
</organism>
<gene>
    <name evidence="1" type="ORF">g.65792</name>
</gene>
<dbReference type="EMBL" id="GGMS01015792">
    <property type="protein sequence ID" value="MBY84995.1"/>
    <property type="molecule type" value="Transcribed_RNA"/>
</dbReference>